<dbReference type="Proteomes" id="UP001407347">
    <property type="component" value="Unassembled WGS sequence"/>
</dbReference>
<evidence type="ECO:0000313" key="3">
    <source>
        <dbReference type="Proteomes" id="UP001407347"/>
    </source>
</evidence>
<sequence>MPAIPLPPYAPDVASTDAAVSGVALNVLPRADGYGPVLAPVPISLALPEDCRGAVAVVSPAYGTWSYFAGTRTGLYRFNNSTKGWDSIGNPGRSYSMPDGDSWQWALYGYRLIAVHLGAPPQSLDVDPQPGRADRSRTFSDLGGDPPRARAVGIVGEFLVLAGLSIQPNAIWWSDLGNPEFWTRGRRTDGHTADWQVFPDGGAVTGFAGGEFGVVFQERSIRRLTFNPGSPQVFDTSLVEDNRGAVAPWAICKVGPRTFFLDRDGFYLFTGAASQPIGAERVNRTFLAAVDPLRLPQTIAVRDVYGPRVIFCYRTTAADPGRRALLDAGLVYDWQLDRWSALSLAVTGGMATASPPTSLDSLTGSLESQTLSFDDASYRGGIPALGFVTADNRLSLLTGTPLEATIETADAMLARPNRAFARSVRLDSDADDWRATVGARESLARSAAVSWRPETAPTVERRAPCRSSGRYHRIRARIPAGTTWTYASGFEVDATAEGMR</sequence>
<evidence type="ECO:0000256" key="1">
    <source>
        <dbReference type="SAM" id="MobiDB-lite"/>
    </source>
</evidence>
<protein>
    <submittedName>
        <fullName evidence="2">Uncharacterized protein</fullName>
    </submittedName>
</protein>
<dbReference type="EMBL" id="JAQYXP010000002">
    <property type="protein sequence ID" value="MEN3234732.1"/>
    <property type="molecule type" value="Genomic_DNA"/>
</dbReference>
<proteinExistence type="predicted"/>
<evidence type="ECO:0000313" key="2">
    <source>
        <dbReference type="EMBL" id="MEN3234732.1"/>
    </source>
</evidence>
<keyword evidence="3" id="KW-1185">Reference proteome</keyword>
<reference evidence="2 3" key="1">
    <citation type="journal article" date="2023" name="PLoS ONE">
        <title>Complete genome assembly of Hawai'i environmental nontuberculous mycobacteria reveals unexpected co-isolation with methylobacteria.</title>
        <authorList>
            <person name="Hendrix J."/>
            <person name="Epperson L.E."/>
            <person name="Tong E.I."/>
            <person name="Chan Y.L."/>
            <person name="Hasan N.A."/>
            <person name="Dawrs S.N."/>
            <person name="Norton G.J."/>
            <person name="Virdi R."/>
            <person name="Crooks J.L."/>
            <person name="Chan E.D."/>
            <person name="Honda J.R."/>
            <person name="Strong M."/>
        </authorList>
    </citation>
    <scope>NUCLEOTIDE SEQUENCE [LARGE SCALE GENOMIC DNA]</scope>
    <source>
        <strain evidence="2 3">NJH_HI04-1</strain>
    </source>
</reference>
<comment type="caution">
    <text evidence="2">The sequence shown here is derived from an EMBL/GenBank/DDBJ whole genome shotgun (WGS) entry which is preliminary data.</text>
</comment>
<name>A0ABU9ZUG2_9HYPH</name>
<feature type="region of interest" description="Disordered" evidence="1">
    <location>
        <begin position="123"/>
        <end position="142"/>
    </location>
</feature>
<gene>
    <name evidence="2" type="ORF">PUR29_14115</name>
</gene>
<accession>A0ABU9ZUG2</accession>
<dbReference type="RefSeq" id="WP_346013035.1">
    <property type="nucleotide sequence ID" value="NZ_JAQYXP010000002.1"/>
</dbReference>
<organism evidence="2 3">
    <name type="scientific">Methylobacterium ajmalii</name>
    <dbReference type="NCBI Taxonomy" id="2738439"/>
    <lineage>
        <taxon>Bacteria</taxon>
        <taxon>Pseudomonadati</taxon>
        <taxon>Pseudomonadota</taxon>
        <taxon>Alphaproteobacteria</taxon>
        <taxon>Hyphomicrobiales</taxon>
        <taxon>Methylobacteriaceae</taxon>
        <taxon>Methylobacterium</taxon>
    </lineage>
</organism>